<dbReference type="Proteomes" id="UP000246145">
    <property type="component" value="Unassembled WGS sequence"/>
</dbReference>
<dbReference type="OrthoDB" id="9768323at2"/>
<dbReference type="InterPro" id="IPR043129">
    <property type="entry name" value="ATPase_NBD"/>
</dbReference>
<comment type="caution">
    <text evidence="4">The sequence shown here is derived from an EMBL/GenBank/DDBJ whole genome shotgun (WGS) entry which is preliminary data.</text>
</comment>
<dbReference type="RefSeq" id="WP_017524453.1">
    <property type="nucleotide sequence ID" value="NZ_JACCEX010000002.1"/>
</dbReference>
<protein>
    <submittedName>
        <fullName evidence="4">N-methylhydantoinase A</fullName>
    </submittedName>
</protein>
<sequence>MYLGIDIGGTFTDLVLMDANGHVTTTKAPTTPGELQKGLFEAIDLAAASVGLTRQELLAKVVTFGHGTTQATNALIERDGASTGLITTMGFGDTLALQRLKGFTAGVPSEQLGWYSKRRHPEPIVPRHLIEEVRERVDHAGRVILPLDEDGVRESIARLLARKVETFAVSLLWSFRHPRHEQRIRELIHEQAPDAYVSLSCEVAPVMGEYERTATTALNSYLAVKVVSYLGKIEALLREHAFRGNFFILNSAGGVMPSTEAGQKPVALVTSGPTGGVMGSLELALAMGHENVITTDMGGTSFDVAMIVNGVPVESVNHEAAGFHLCSPMIDIRAIGAGGGSIARVNDGLLQVGPESASARPGPVCYGRGGKLVTTTDADVVLGIIDPDNFLGGRMKLDREAAAKAIEEQIAKPLGLSIQEAAAGIRRIVDDHMADTLREVTIGRGHDPRDFVLFAYGGAGPVHCAGFGAELGVRKIIVPATSMAHSAYGALASDIYKSVELSEPMPCASSSAERIDAIFNELEREACTGILRAGIKEEDTEVVRSAGMLYHRQVNDLSITFPSGTVDANMISTVTRKFEDAYERAYGEGSGFSDARIDLSVFRVKAIGRTRKPDLAAQPVTGLPMPKLREIYEPRQDKAVSAQIWQWLTLPVGHEVIGPAVIEHPETAVFVGAGQRASLDEAGNLAIESVTA</sequence>
<reference evidence="4 5" key="1">
    <citation type="submission" date="2018-04" db="EMBL/GenBank/DDBJ databases">
        <title>Genomic Encyclopedia of Type Strains, Phase IV (KMG-IV): sequencing the most valuable type-strain genomes for metagenomic binning, comparative biology and taxonomic classification.</title>
        <authorList>
            <person name="Goeker M."/>
        </authorList>
    </citation>
    <scope>NUCLEOTIDE SEQUENCE [LARGE SCALE GENOMIC DNA]</scope>
    <source>
        <strain evidence="4 5">DSM 10065</strain>
    </source>
</reference>
<gene>
    <name evidence="4" type="ORF">C7440_2057</name>
</gene>
<proteinExistence type="predicted"/>
<organism evidence="4 5">
    <name type="scientific">Pusillimonas noertemannii</name>
    <dbReference type="NCBI Taxonomy" id="305977"/>
    <lineage>
        <taxon>Bacteria</taxon>
        <taxon>Pseudomonadati</taxon>
        <taxon>Pseudomonadota</taxon>
        <taxon>Betaproteobacteria</taxon>
        <taxon>Burkholderiales</taxon>
        <taxon>Alcaligenaceae</taxon>
        <taxon>Pusillimonas</taxon>
    </lineage>
</organism>
<accession>A0A2U1CNG8</accession>
<dbReference type="GO" id="GO:0017168">
    <property type="term" value="F:5-oxoprolinase (ATP-hydrolyzing) activity"/>
    <property type="evidence" value="ECO:0007669"/>
    <property type="project" value="TreeGrafter"/>
</dbReference>
<keyword evidence="5" id="KW-1185">Reference proteome</keyword>
<dbReference type="PANTHER" id="PTHR11365:SF23">
    <property type="entry name" value="HYPOTHETICAL 5-OXOPROLINASE (EUROFUNG)-RELATED"/>
    <property type="match status" value="1"/>
</dbReference>
<dbReference type="InterPro" id="IPR008040">
    <property type="entry name" value="Hydant_A_N"/>
</dbReference>
<feature type="domain" description="Acetophenone carboxylase-like C-terminal" evidence="3">
    <location>
        <begin position="510"/>
        <end position="681"/>
    </location>
</feature>
<dbReference type="InterPro" id="IPR002821">
    <property type="entry name" value="Hydantoinase_A"/>
</dbReference>
<evidence type="ECO:0000313" key="5">
    <source>
        <dbReference type="Proteomes" id="UP000246145"/>
    </source>
</evidence>
<evidence type="ECO:0000259" key="1">
    <source>
        <dbReference type="Pfam" id="PF01968"/>
    </source>
</evidence>
<dbReference type="Pfam" id="PF05378">
    <property type="entry name" value="Hydant_A_N"/>
    <property type="match status" value="1"/>
</dbReference>
<evidence type="ECO:0000259" key="2">
    <source>
        <dbReference type="Pfam" id="PF05378"/>
    </source>
</evidence>
<dbReference type="SUPFAM" id="SSF53067">
    <property type="entry name" value="Actin-like ATPase domain"/>
    <property type="match status" value="1"/>
</dbReference>
<dbReference type="AlphaFoldDB" id="A0A2U1CNG8"/>
<dbReference type="PANTHER" id="PTHR11365">
    <property type="entry name" value="5-OXOPROLINASE RELATED"/>
    <property type="match status" value="1"/>
</dbReference>
<dbReference type="EMBL" id="QEKO01000002">
    <property type="protein sequence ID" value="PVY62563.1"/>
    <property type="molecule type" value="Genomic_DNA"/>
</dbReference>
<dbReference type="Pfam" id="PF01968">
    <property type="entry name" value="Hydantoinase_A"/>
    <property type="match status" value="1"/>
</dbReference>
<evidence type="ECO:0000259" key="3">
    <source>
        <dbReference type="Pfam" id="PF19278"/>
    </source>
</evidence>
<feature type="domain" description="Hydantoinase A/oxoprolinase" evidence="1">
    <location>
        <begin position="212"/>
        <end position="496"/>
    </location>
</feature>
<dbReference type="GO" id="GO:0006749">
    <property type="term" value="P:glutathione metabolic process"/>
    <property type="evidence" value="ECO:0007669"/>
    <property type="project" value="TreeGrafter"/>
</dbReference>
<evidence type="ECO:0000313" key="4">
    <source>
        <dbReference type="EMBL" id="PVY62563.1"/>
    </source>
</evidence>
<feature type="domain" description="Hydantoinase/oxoprolinase N-terminal" evidence="2">
    <location>
        <begin position="3"/>
        <end position="190"/>
    </location>
</feature>
<dbReference type="GO" id="GO:0005829">
    <property type="term" value="C:cytosol"/>
    <property type="evidence" value="ECO:0007669"/>
    <property type="project" value="TreeGrafter"/>
</dbReference>
<dbReference type="Pfam" id="PF19278">
    <property type="entry name" value="Hydant_A_C"/>
    <property type="match status" value="1"/>
</dbReference>
<dbReference type="InterPro" id="IPR049517">
    <property type="entry name" value="ACX-like_C"/>
</dbReference>
<dbReference type="STRING" id="1231391.GCA_000308195_02101"/>
<dbReference type="Gene3D" id="3.30.420.40">
    <property type="match status" value="1"/>
</dbReference>
<name>A0A2U1CNG8_9BURK</name>
<dbReference type="InterPro" id="IPR045079">
    <property type="entry name" value="Oxoprolinase-like"/>
</dbReference>